<dbReference type="InterPro" id="IPR001810">
    <property type="entry name" value="F-box_dom"/>
</dbReference>
<dbReference type="PANTHER" id="PTHR33127:SF5">
    <property type="entry name" value="TRANSMEMBRANE PROTEIN"/>
    <property type="match status" value="1"/>
</dbReference>
<evidence type="ECO:0000259" key="1">
    <source>
        <dbReference type="PROSITE" id="PS50181"/>
    </source>
</evidence>
<dbReference type="EnsemblPlants" id="Kaladp0095s0174.1.v1.1">
    <property type="protein sequence ID" value="Kaladp0095s0174.1.v1.1"/>
    <property type="gene ID" value="Kaladp0095s0174.v1.1"/>
</dbReference>
<dbReference type="SUPFAM" id="SSF81383">
    <property type="entry name" value="F-box domain"/>
    <property type="match status" value="1"/>
</dbReference>
<keyword evidence="3" id="KW-1185">Reference proteome</keyword>
<evidence type="ECO:0000313" key="2">
    <source>
        <dbReference type="EnsemblPlants" id="Kaladp0095s0174.1.v1.1"/>
    </source>
</evidence>
<dbReference type="Gene3D" id="1.20.1280.50">
    <property type="match status" value="1"/>
</dbReference>
<reference evidence="2" key="1">
    <citation type="submission" date="2021-01" db="UniProtKB">
        <authorList>
            <consortium name="EnsemblPlants"/>
        </authorList>
    </citation>
    <scope>IDENTIFICATION</scope>
</reference>
<dbReference type="Proteomes" id="UP000594263">
    <property type="component" value="Unplaced"/>
</dbReference>
<dbReference type="Pfam" id="PF03478">
    <property type="entry name" value="Beta-prop_KIB1-4"/>
    <property type="match status" value="1"/>
</dbReference>
<dbReference type="AlphaFoldDB" id="A0A7N0UYZ4"/>
<proteinExistence type="predicted"/>
<name>A0A7N0UYZ4_KALFE</name>
<dbReference type="SUPFAM" id="SSF117281">
    <property type="entry name" value="Kelch motif"/>
    <property type="match status" value="1"/>
</dbReference>
<dbReference type="OMA" id="RTWDSHY"/>
<dbReference type="PROSITE" id="PS50181">
    <property type="entry name" value="FBOX"/>
    <property type="match status" value="1"/>
</dbReference>
<accession>A0A7N0UYZ4</accession>
<dbReference type="InterPro" id="IPR015915">
    <property type="entry name" value="Kelch-typ_b-propeller"/>
</dbReference>
<dbReference type="PANTHER" id="PTHR33127">
    <property type="entry name" value="TRANSMEMBRANE PROTEIN"/>
    <property type="match status" value="1"/>
</dbReference>
<dbReference type="SMART" id="SM00256">
    <property type="entry name" value="FBOX"/>
    <property type="match status" value="1"/>
</dbReference>
<dbReference type="Pfam" id="PF12937">
    <property type="entry name" value="F-box-like"/>
    <property type="match status" value="1"/>
</dbReference>
<evidence type="ECO:0000313" key="3">
    <source>
        <dbReference type="Proteomes" id="UP000594263"/>
    </source>
</evidence>
<dbReference type="InterPro" id="IPR005174">
    <property type="entry name" value="KIB1-4_b-propeller"/>
</dbReference>
<protein>
    <recommendedName>
        <fullName evidence="1">F-box domain-containing protein</fullName>
    </recommendedName>
</protein>
<dbReference type="Gramene" id="Kaladp0095s0174.1.v1.1">
    <property type="protein sequence ID" value="Kaladp0095s0174.1.v1.1"/>
    <property type="gene ID" value="Kaladp0095s0174.v1.1"/>
</dbReference>
<organism evidence="2 3">
    <name type="scientific">Kalanchoe fedtschenkoi</name>
    <name type="common">Lavender scallops</name>
    <name type="synonym">South American air plant</name>
    <dbReference type="NCBI Taxonomy" id="63787"/>
    <lineage>
        <taxon>Eukaryota</taxon>
        <taxon>Viridiplantae</taxon>
        <taxon>Streptophyta</taxon>
        <taxon>Embryophyta</taxon>
        <taxon>Tracheophyta</taxon>
        <taxon>Spermatophyta</taxon>
        <taxon>Magnoliopsida</taxon>
        <taxon>eudicotyledons</taxon>
        <taxon>Gunneridae</taxon>
        <taxon>Pentapetalae</taxon>
        <taxon>Saxifragales</taxon>
        <taxon>Crassulaceae</taxon>
        <taxon>Kalanchoe</taxon>
    </lineage>
</organism>
<feature type="domain" description="F-box" evidence="1">
    <location>
        <begin position="36"/>
        <end position="72"/>
    </location>
</feature>
<sequence>MAGRRRKKIKLSAETVTVKDATETATVENVETMEQLRRWSDLPPELLELILSRLKLDDNLRASAVCKSWNEVACVVRVVSQSPWIMYFNKSSDLYEFYDPTSRKIHLAELPELAETRACYTKDGWLLLYKLGIQSLFFFNPFTREMIGLPTLKMTYQIVAFSAAPTSPDCILFTLKHVTPEVVAVSTCRPGATEWTTVNYENRYSFVSSVWNKLVFCSGKFYCFSLTGWLGVYDPVECSWDVVSVLPPKCPESFFAKNWWKGKFMAEYNGEIFVIYTCSNENPILYKLDEANLAWKETKTLDGVTLFASFLTSHSRIDLLGLRRNSIYFSKVRFYGKRCILYSLDDCRYYPHKQRHDWGEQNPFESIWIEPPKDFTGFT</sequence>
<dbReference type="InterPro" id="IPR036047">
    <property type="entry name" value="F-box-like_dom_sf"/>
</dbReference>